<dbReference type="RefSeq" id="YP_010799552.1">
    <property type="nucleotide sequence ID" value="NC_076657.1"/>
</dbReference>
<organism evidence="2">
    <name type="scientific">Morelia viridis nidovirus</name>
    <dbReference type="NCBI Taxonomy" id="2016400"/>
    <lineage>
        <taxon>Viruses</taxon>
        <taxon>Riboviria</taxon>
        <taxon>Orthornavirae</taxon>
        <taxon>Pisuviricota</taxon>
        <taxon>Pisoniviricetes</taxon>
        <taxon>Nidovirales</taxon>
        <taxon>Tornidovirineae</taxon>
        <taxon>Tobaniviridae</taxon>
        <taxon>Serpentovirinae</taxon>
        <taxon>Pregotovirus</taxon>
        <taxon>Roypretovirus</taxon>
        <taxon>Pregotovirus heba</taxon>
    </lineage>
</organism>
<evidence type="ECO:0000256" key="1">
    <source>
        <dbReference type="SAM" id="Phobius"/>
    </source>
</evidence>
<evidence type="ECO:0000313" key="2">
    <source>
        <dbReference type="EMBL" id="QGW58074.1"/>
    </source>
</evidence>
<proteinExistence type="predicted"/>
<keyword evidence="1" id="KW-0472">Membrane</keyword>
<keyword evidence="4" id="KW-1185">Reference proteome</keyword>
<reference evidence="2 4" key="1">
    <citation type="journal article" date="2020" name="Virol. J.">
        <title>Investigations into the presence of nidoviruses in pythons.</title>
        <authorList>
            <person name="Blahak S."/>
            <person name="Jenckel M."/>
            <person name="Hoper D."/>
            <person name="Beer M."/>
            <person name="Hoffmann B."/>
            <person name="Schlottau K."/>
        </authorList>
    </citation>
    <scope>NUCLEOTIDE SEQUENCE</scope>
    <source>
        <strain evidence="2">BH128/14-12</strain>
        <strain evidence="3">BH171/14-7</strain>
    </source>
</reference>
<feature type="transmembrane region" description="Helical" evidence="1">
    <location>
        <begin position="286"/>
        <end position="306"/>
    </location>
</feature>
<accession>A0A6B9D0C7</accession>
<dbReference type="EMBL" id="MK182569">
    <property type="protein sequence ID" value="QGW58081.1"/>
    <property type="molecule type" value="Genomic_RNA"/>
</dbReference>
<sequence length="321" mass="36968">MYIFMIFIVSLVSSCYCGFNGTNIEPRRQNPINHPFMIWNDRNFICMTCFNESGQIYYYHPYFNVSWSRMFGYFVVDYFNNLDFLLNFEHSNKTFKFFNLNRNGSFLSWNSSKYVVNQSLYFDNISPFFLNVSVDINSTISPTNVFFQFNTSLGVGTNIRDQTFYWLLSPINSSIALGPWYGFVRYFRLVTLANITAKLSPTVALRFKPPHNLGQPRYFPSQAPLLCPTIGPVVTRSCPTSKLCQPQVKTVTVIKTEVKEVTKAEEQVVSTSSVELSSCKEQLNSFIIALVIVLCLLLAVSSFLMFRCSKQMQKQNKSNVY</sequence>
<keyword evidence="1" id="KW-1133">Transmembrane helix</keyword>
<dbReference type="KEGG" id="vg:80537945"/>
<evidence type="ECO:0000313" key="4">
    <source>
        <dbReference type="Proteomes" id="UP000832042"/>
    </source>
</evidence>
<dbReference type="EMBL" id="MK182566">
    <property type="protein sequence ID" value="QGW58074.1"/>
    <property type="molecule type" value="Genomic_RNA"/>
</dbReference>
<dbReference type="Proteomes" id="UP000832042">
    <property type="component" value="Segment"/>
</dbReference>
<name>A0A6B9D0C7_9NIDO</name>
<protein>
    <submittedName>
        <fullName evidence="2">Minor M protein 2</fullName>
    </submittedName>
</protein>
<evidence type="ECO:0000313" key="3">
    <source>
        <dbReference type="EMBL" id="QGW58081.1"/>
    </source>
</evidence>
<dbReference type="GeneID" id="80537945"/>
<keyword evidence="1" id="KW-0812">Transmembrane</keyword>